<dbReference type="Pfam" id="PF04991">
    <property type="entry name" value="LicD"/>
    <property type="match status" value="1"/>
</dbReference>
<dbReference type="GO" id="GO:0009100">
    <property type="term" value="P:glycoprotein metabolic process"/>
    <property type="evidence" value="ECO:0007669"/>
    <property type="project" value="UniProtKB-ARBA"/>
</dbReference>
<protein>
    <recommendedName>
        <fullName evidence="1">LicD/FKTN/FKRP nucleotidyltransferase domain-containing protein</fullName>
    </recommendedName>
</protein>
<evidence type="ECO:0000313" key="2">
    <source>
        <dbReference type="EMBL" id="GGK05782.1"/>
    </source>
</evidence>
<reference evidence="2" key="2">
    <citation type="submission" date="2020-09" db="EMBL/GenBank/DDBJ databases">
        <authorList>
            <person name="Sun Q."/>
            <person name="Ohkuma M."/>
        </authorList>
    </citation>
    <scope>NUCLEOTIDE SEQUENCE</scope>
    <source>
        <strain evidence="2">JCM 12580</strain>
    </source>
</reference>
<dbReference type="PANTHER" id="PTHR43404:SF2">
    <property type="entry name" value="LIPOPOLYSACCHARIDE CHOLINEPHOSPHOTRANSFERASE LICD"/>
    <property type="match status" value="1"/>
</dbReference>
<organism evidence="2 3">
    <name type="scientific">Lentibacillus kapialis</name>
    <dbReference type="NCBI Taxonomy" id="340214"/>
    <lineage>
        <taxon>Bacteria</taxon>
        <taxon>Bacillati</taxon>
        <taxon>Bacillota</taxon>
        <taxon>Bacilli</taxon>
        <taxon>Bacillales</taxon>
        <taxon>Bacillaceae</taxon>
        <taxon>Lentibacillus</taxon>
    </lineage>
</organism>
<evidence type="ECO:0000313" key="3">
    <source>
        <dbReference type="Proteomes" id="UP000658382"/>
    </source>
</evidence>
<name>A0A917Q1G0_9BACI</name>
<accession>A0A917Q1G0</accession>
<dbReference type="InterPro" id="IPR052942">
    <property type="entry name" value="LPS_cholinephosphotransferase"/>
</dbReference>
<dbReference type="Proteomes" id="UP000658382">
    <property type="component" value="Unassembled WGS sequence"/>
</dbReference>
<dbReference type="AlphaFoldDB" id="A0A917Q1G0"/>
<keyword evidence="3" id="KW-1185">Reference proteome</keyword>
<reference evidence="2" key="1">
    <citation type="journal article" date="2014" name="Int. J. Syst. Evol. Microbiol.">
        <title>Complete genome sequence of Corynebacterium casei LMG S-19264T (=DSM 44701T), isolated from a smear-ripened cheese.</title>
        <authorList>
            <consortium name="US DOE Joint Genome Institute (JGI-PGF)"/>
            <person name="Walter F."/>
            <person name="Albersmeier A."/>
            <person name="Kalinowski J."/>
            <person name="Ruckert C."/>
        </authorList>
    </citation>
    <scope>NUCLEOTIDE SEQUENCE</scope>
    <source>
        <strain evidence="2">JCM 12580</strain>
    </source>
</reference>
<evidence type="ECO:0000259" key="1">
    <source>
        <dbReference type="Pfam" id="PF04991"/>
    </source>
</evidence>
<sequence length="226" mass="26880">MEYFLKDLFYKLGVYRIAKHYLQKPYLNLVGFFFQFSANVAIRKFIQAMQDNNYTYWLEFGTLLGAIREQGMLSHDTDIDVAMHAEDWHPGLEHILRHDGFKLKKRARLLTGEVIEETYTYKTARVDIFYAYRKGEHLILYDHETTGNMSPNECIRRFGGLKVYENKVQHFDIAPYPFCDYQACVPGNYYQHLELLYGPHFMIPDKNWSLTSRTVRKETEYLARIE</sequence>
<dbReference type="EMBL" id="BMNQ01000062">
    <property type="protein sequence ID" value="GGK05782.1"/>
    <property type="molecule type" value="Genomic_DNA"/>
</dbReference>
<dbReference type="PANTHER" id="PTHR43404">
    <property type="entry name" value="LIPOPOLYSACCHARIDE CHOLINEPHOSPHOTRANSFERASE LICD"/>
    <property type="match status" value="1"/>
</dbReference>
<feature type="domain" description="LicD/FKTN/FKRP nucleotidyltransferase" evidence="1">
    <location>
        <begin position="50"/>
        <end position="89"/>
    </location>
</feature>
<gene>
    <name evidence="2" type="ORF">GCM10007063_30210</name>
</gene>
<dbReference type="InterPro" id="IPR007074">
    <property type="entry name" value="LicD/FKTN/FKRP_NTP_transf"/>
</dbReference>
<comment type="caution">
    <text evidence="2">The sequence shown here is derived from an EMBL/GenBank/DDBJ whole genome shotgun (WGS) entry which is preliminary data.</text>
</comment>
<proteinExistence type="predicted"/>